<dbReference type="Gene3D" id="3.90.25.10">
    <property type="entry name" value="UDP-galactose 4-epimerase, domain 1"/>
    <property type="match status" value="1"/>
</dbReference>
<keyword evidence="2" id="KW-0521">NADP</keyword>
<comment type="caution">
    <text evidence="5">The sequence shown here is derived from an EMBL/GenBank/DDBJ whole genome shotgun (WGS) entry which is preliminary data.</text>
</comment>
<dbReference type="GO" id="GO:0005634">
    <property type="term" value="C:nucleus"/>
    <property type="evidence" value="ECO:0007669"/>
    <property type="project" value="TreeGrafter"/>
</dbReference>
<dbReference type="Gene3D" id="3.40.50.720">
    <property type="entry name" value="NAD(P)-binding Rossmann-like Domain"/>
    <property type="match status" value="1"/>
</dbReference>
<keyword evidence="3" id="KW-0560">Oxidoreductase</keyword>
<feature type="domain" description="NmrA-like" evidence="4">
    <location>
        <begin position="7"/>
        <end position="288"/>
    </location>
</feature>
<dbReference type="Pfam" id="PF05368">
    <property type="entry name" value="NmrA"/>
    <property type="match status" value="1"/>
</dbReference>
<dbReference type="GO" id="GO:0016491">
    <property type="term" value="F:oxidoreductase activity"/>
    <property type="evidence" value="ECO:0007669"/>
    <property type="project" value="UniProtKB-KW"/>
</dbReference>
<keyword evidence="6" id="KW-1185">Reference proteome</keyword>
<dbReference type="InterPro" id="IPR008030">
    <property type="entry name" value="NmrA-like"/>
</dbReference>
<evidence type="ECO:0000313" key="5">
    <source>
        <dbReference type="EMBL" id="KAJ5382503.1"/>
    </source>
</evidence>
<dbReference type="AlphaFoldDB" id="A0A9W9SPX9"/>
<dbReference type="Proteomes" id="UP001147752">
    <property type="component" value="Unassembled WGS sequence"/>
</dbReference>
<dbReference type="SUPFAM" id="SSF51735">
    <property type="entry name" value="NAD(P)-binding Rossmann-fold domains"/>
    <property type="match status" value="1"/>
</dbReference>
<dbReference type="InterPro" id="IPR036291">
    <property type="entry name" value="NAD(P)-bd_dom_sf"/>
</dbReference>
<dbReference type="PANTHER" id="PTHR42748">
    <property type="entry name" value="NITROGEN METABOLITE REPRESSION PROTEIN NMRA FAMILY MEMBER"/>
    <property type="match status" value="1"/>
</dbReference>
<proteinExistence type="inferred from homology"/>
<organism evidence="5 6">
    <name type="scientific">Penicillium concentricum</name>
    <dbReference type="NCBI Taxonomy" id="293559"/>
    <lineage>
        <taxon>Eukaryota</taxon>
        <taxon>Fungi</taxon>
        <taxon>Dikarya</taxon>
        <taxon>Ascomycota</taxon>
        <taxon>Pezizomycotina</taxon>
        <taxon>Eurotiomycetes</taxon>
        <taxon>Eurotiomycetidae</taxon>
        <taxon>Eurotiales</taxon>
        <taxon>Aspergillaceae</taxon>
        <taxon>Penicillium</taxon>
    </lineage>
</organism>
<dbReference type="EMBL" id="JAPZBT010000001">
    <property type="protein sequence ID" value="KAJ5382503.1"/>
    <property type="molecule type" value="Genomic_DNA"/>
</dbReference>
<evidence type="ECO:0000256" key="1">
    <source>
        <dbReference type="ARBA" id="ARBA00006328"/>
    </source>
</evidence>
<sequence length="338" mass="37245">MTISSERKIVTVVGATGKQGGSVARSLLQNPEFHVRCLTRDGSSKKASELRALGADVVQTDGFDDSLTRDAISGSWGIFINNGYSNTDDVRAGRYELDFGNRILQSAAAAGIANVVFSSQPSAEELTNGKIRTPVLDVKAWGEAWGRANPVFTAFTPIMCSWYMEDFLMPSFYQGFGGFPMEKDSDGLFTLRSPLLGGGERVPWICIDEDFGDLVHGIFLNPGRWNRRTVQAVGDILSFADVVDTFTRVTVRNQPARFIGYEDPETFPAFEKPELKESKDVFSFYQMRDGEIFGCGITESQTAAELKRAATQAKKSSGGRESLMTCAEWFADVFPRHT</sequence>
<dbReference type="PANTHER" id="PTHR42748:SF30">
    <property type="entry name" value="NMRA-LIKE DOMAIN-CONTAINING PROTEIN"/>
    <property type="match status" value="1"/>
</dbReference>
<dbReference type="OrthoDB" id="300709at2759"/>
<gene>
    <name evidence="5" type="ORF">N7517_000414</name>
</gene>
<evidence type="ECO:0000256" key="3">
    <source>
        <dbReference type="ARBA" id="ARBA00023002"/>
    </source>
</evidence>
<evidence type="ECO:0000313" key="6">
    <source>
        <dbReference type="Proteomes" id="UP001147752"/>
    </source>
</evidence>
<comment type="similarity">
    <text evidence="1">Belongs to the NmrA-type oxidoreductase family.</text>
</comment>
<reference evidence="5" key="1">
    <citation type="submission" date="2022-12" db="EMBL/GenBank/DDBJ databases">
        <authorList>
            <person name="Petersen C."/>
        </authorList>
    </citation>
    <scope>NUCLEOTIDE SEQUENCE</scope>
    <source>
        <strain evidence="5">IBT 3081</strain>
    </source>
</reference>
<name>A0A9W9SPX9_9EURO</name>
<protein>
    <submittedName>
        <fullName evidence="5">Cytochrome P450</fullName>
    </submittedName>
</protein>
<evidence type="ECO:0000259" key="4">
    <source>
        <dbReference type="Pfam" id="PF05368"/>
    </source>
</evidence>
<dbReference type="RefSeq" id="XP_056582279.1">
    <property type="nucleotide sequence ID" value="XM_056718144.1"/>
</dbReference>
<reference evidence="5" key="2">
    <citation type="journal article" date="2023" name="IMA Fungus">
        <title>Comparative genomic study of the Penicillium genus elucidates a diverse pangenome and 15 lateral gene transfer events.</title>
        <authorList>
            <person name="Petersen C."/>
            <person name="Sorensen T."/>
            <person name="Nielsen M.R."/>
            <person name="Sondergaard T.E."/>
            <person name="Sorensen J.L."/>
            <person name="Fitzpatrick D.A."/>
            <person name="Frisvad J.C."/>
            <person name="Nielsen K.L."/>
        </authorList>
    </citation>
    <scope>NUCLEOTIDE SEQUENCE</scope>
    <source>
        <strain evidence="5">IBT 3081</strain>
    </source>
</reference>
<accession>A0A9W9SPX9</accession>
<dbReference type="InterPro" id="IPR051164">
    <property type="entry name" value="NmrA-like_oxidored"/>
</dbReference>
<evidence type="ECO:0000256" key="2">
    <source>
        <dbReference type="ARBA" id="ARBA00022857"/>
    </source>
</evidence>
<dbReference type="CDD" id="cd05251">
    <property type="entry name" value="NmrA_like_SDR_a"/>
    <property type="match status" value="1"/>
</dbReference>
<dbReference type="GeneID" id="81457327"/>